<dbReference type="AlphaFoldDB" id="A0A1X7HQK8"/>
<evidence type="ECO:0000256" key="1">
    <source>
        <dbReference type="SAM" id="Phobius"/>
    </source>
</evidence>
<keyword evidence="1" id="KW-0472">Membrane</keyword>
<evidence type="ECO:0000313" key="2">
    <source>
        <dbReference type="EMBL" id="SMF91187.1"/>
    </source>
</evidence>
<feature type="transmembrane region" description="Helical" evidence="1">
    <location>
        <begin position="12"/>
        <end position="28"/>
    </location>
</feature>
<dbReference type="EMBL" id="LT840184">
    <property type="protein sequence ID" value="SMF91187.1"/>
    <property type="molecule type" value="Genomic_DNA"/>
</dbReference>
<name>A0A1X7HQK8_9BACL</name>
<feature type="transmembrane region" description="Helical" evidence="1">
    <location>
        <begin position="37"/>
        <end position="55"/>
    </location>
</feature>
<organism evidence="2 3">
    <name type="scientific">Paenibacillus uliginis N3/975</name>
    <dbReference type="NCBI Taxonomy" id="1313296"/>
    <lineage>
        <taxon>Bacteria</taxon>
        <taxon>Bacillati</taxon>
        <taxon>Bacillota</taxon>
        <taxon>Bacilli</taxon>
        <taxon>Bacillales</taxon>
        <taxon>Paenibacillaceae</taxon>
        <taxon>Paenibacillus</taxon>
    </lineage>
</organism>
<sequence length="89" mass="9801">MEWSMIFELIDPRLFLVVAACWVIGYMLKKTPKVPDWSIVYIVVVFAVVFAVGLIGWSMEAIIQGILTGAFAVFGHQAVKQAIKGAGDK</sequence>
<keyword evidence="1" id="KW-1133">Transmembrane helix</keyword>
<evidence type="ECO:0000313" key="3">
    <source>
        <dbReference type="Proteomes" id="UP000192940"/>
    </source>
</evidence>
<dbReference type="InterPro" id="IPR032111">
    <property type="entry name" value="Clostridium_phage_holin"/>
</dbReference>
<proteinExistence type="predicted"/>
<dbReference type="Proteomes" id="UP000192940">
    <property type="component" value="Chromosome I"/>
</dbReference>
<dbReference type="Pfam" id="PF16079">
    <property type="entry name" value="Phage_holin_5_2"/>
    <property type="match status" value="1"/>
</dbReference>
<reference evidence="2 3" key="1">
    <citation type="submission" date="2017-04" db="EMBL/GenBank/DDBJ databases">
        <authorList>
            <person name="Afonso C.L."/>
            <person name="Miller P.J."/>
            <person name="Scott M.A."/>
            <person name="Spackman E."/>
            <person name="Goraichik I."/>
            <person name="Dimitrov K.M."/>
            <person name="Suarez D.L."/>
            <person name="Swayne D.E."/>
        </authorList>
    </citation>
    <scope>NUCLEOTIDE SEQUENCE [LARGE SCALE GENOMIC DNA]</scope>
    <source>
        <strain evidence="2 3">N3/975</strain>
    </source>
</reference>
<keyword evidence="3" id="KW-1185">Reference proteome</keyword>
<gene>
    <name evidence="2" type="ORF">SAMN05661091_5369</name>
</gene>
<dbReference type="RefSeq" id="WP_208920780.1">
    <property type="nucleotide sequence ID" value="NZ_LT840184.1"/>
</dbReference>
<protein>
    <submittedName>
        <fullName evidence="2">Phage holin family Hol44, holin superfamily V</fullName>
    </submittedName>
</protein>
<keyword evidence="1" id="KW-0812">Transmembrane</keyword>
<accession>A0A1X7HQK8</accession>